<dbReference type="PROSITE" id="PS00678">
    <property type="entry name" value="WD_REPEATS_1"/>
    <property type="match status" value="2"/>
</dbReference>
<feature type="region of interest" description="Disordered" evidence="4">
    <location>
        <begin position="441"/>
        <end position="527"/>
    </location>
</feature>
<evidence type="ECO:0000256" key="4">
    <source>
        <dbReference type="SAM" id="MobiDB-lite"/>
    </source>
</evidence>
<dbReference type="PANTHER" id="PTHR44218:SF5">
    <property type="entry name" value="PROTEIN SPA1-RELATED 3-LIKE"/>
    <property type="match status" value="1"/>
</dbReference>
<dbReference type="InterPro" id="IPR011009">
    <property type="entry name" value="Kinase-like_dom_sf"/>
</dbReference>
<evidence type="ECO:0000256" key="2">
    <source>
        <dbReference type="ARBA" id="ARBA00022737"/>
    </source>
</evidence>
<name>A0AAF1A4H1_SOLVR</name>
<evidence type="ECO:0000256" key="1">
    <source>
        <dbReference type="ARBA" id="ARBA00022574"/>
    </source>
</evidence>
<feature type="repeat" description="WD" evidence="3">
    <location>
        <begin position="717"/>
        <end position="752"/>
    </location>
</feature>
<organism evidence="6 7">
    <name type="scientific">Solanum verrucosum</name>
    <dbReference type="NCBI Taxonomy" id="315347"/>
    <lineage>
        <taxon>Eukaryota</taxon>
        <taxon>Viridiplantae</taxon>
        <taxon>Streptophyta</taxon>
        <taxon>Embryophyta</taxon>
        <taxon>Tracheophyta</taxon>
        <taxon>Spermatophyta</taxon>
        <taxon>Magnoliopsida</taxon>
        <taxon>eudicotyledons</taxon>
        <taxon>Gunneridae</taxon>
        <taxon>Pentapetalae</taxon>
        <taxon>asterids</taxon>
        <taxon>lamiids</taxon>
        <taxon>Solanales</taxon>
        <taxon>Solanaceae</taxon>
        <taxon>Solanoideae</taxon>
        <taxon>Solaneae</taxon>
        <taxon>Solanum</taxon>
    </lineage>
</organism>
<dbReference type="InterPro" id="IPR044630">
    <property type="entry name" value="SPA1/2/3/4"/>
</dbReference>
<dbReference type="PRINTS" id="PR00320">
    <property type="entry name" value="GPROTEINBRPT"/>
</dbReference>
<protein>
    <recommendedName>
        <fullName evidence="5">Protein kinase domain-containing protein</fullName>
    </recommendedName>
</protein>
<dbReference type="GO" id="GO:0005524">
    <property type="term" value="F:ATP binding"/>
    <property type="evidence" value="ECO:0007669"/>
    <property type="project" value="InterPro"/>
</dbReference>
<dbReference type="InterPro" id="IPR000719">
    <property type="entry name" value="Prot_kinase_dom"/>
</dbReference>
<dbReference type="GO" id="GO:0009640">
    <property type="term" value="P:photomorphogenesis"/>
    <property type="evidence" value="ECO:0007669"/>
    <property type="project" value="InterPro"/>
</dbReference>
<dbReference type="InterPro" id="IPR020472">
    <property type="entry name" value="WD40_PAC1"/>
</dbReference>
<dbReference type="PROSITE" id="PS50294">
    <property type="entry name" value="WD_REPEATS_REGION"/>
    <property type="match status" value="2"/>
</dbReference>
<dbReference type="InterPro" id="IPR036322">
    <property type="entry name" value="WD40_repeat_dom_sf"/>
</dbReference>
<dbReference type="AlphaFoldDB" id="A0AAF1A4H1"/>
<dbReference type="Pfam" id="PF00400">
    <property type="entry name" value="WD40"/>
    <property type="match status" value="3"/>
</dbReference>
<feature type="non-terminal residue" evidence="6">
    <location>
        <position position="1"/>
    </location>
</feature>
<dbReference type="SMART" id="SM00320">
    <property type="entry name" value="WD40"/>
    <property type="match status" value="6"/>
</dbReference>
<dbReference type="PANTHER" id="PTHR44218">
    <property type="entry name" value="PROTEIN SPA1-RELATED 2"/>
    <property type="match status" value="1"/>
</dbReference>
<dbReference type="InterPro" id="IPR015943">
    <property type="entry name" value="WD40/YVTN_repeat-like_dom_sf"/>
</dbReference>
<evidence type="ECO:0000313" key="6">
    <source>
        <dbReference type="EMBL" id="WMV60424.1"/>
    </source>
</evidence>
<dbReference type="InterPro" id="IPR019775">
    <property type="entry name" value="WD40_repeat_CS"/>
</dbReference>
<keyword evidence="2" id="KW-0677">Repeat</keyword>
<gene>
    <name evidence="6" type="ORF">MTR67_053809</name>
</gene>
<dbReference type="SUPFAM" id="SSF50978">
    <property type="entry name" value="WD40 repeat-like"/>
    <property type="match status" value="1"/>
</dbReference>
<dbReference type="Proteomes" id="UP001234989">
    <property type="component" value="Chromosome 12"/>
</dbReference>
<keyword evidence="1 3" id="KW-0853">WD repeat</keyword>
<evidence type="ECO:0000259" key="5">
    <source>
        <dbReference type="PROSITE" id="PS50011"/>
    </source>
</evidence>
<proteinExistence type="predicted"/>
<dbReference type="InterPro" id="IPR001680">
    <property type="entry name" value="WD40_rpt"/>
</dbReference>
<dbReference type="SMART" id="SM00220">
    <property type="entry name" value="S_TKc"/>
    <property type="match status" value="1"/>
</dbReference>
<dbReference type="PROSITE" id="PS50011">
    <property type="entry name" value="PROTEIN_KINASE_DOM"/>
    <property type="match status" value="1"/>
</dbReference>
<dbReference type="Gene3D" id="2.130.10.10">
    <property type="entry name" value="YVTN repeat-like/Quinoprotein amine dehydrogenase"/>
    <property type="match status" value="1"/>
</dbReference>
<sequence length="978" mass="108854">KKENQYGIIIVDKSETVVMMDVGAEEHDGKCKCGSSCASDIQAQVNAFFSVDIILSGAVSLCSDILCWKTVMEGSSQSGMERSESSRGLNSSGVVNWNSRFRSASTIRLSSDASHDSGFVSKEWERIESSDVNCFKDQGVRGIDRKDVSLRHWLDNPERTVDALECMHIFTQIVEIVKLAHTQGIAVHNVRPSCFVMSSFNRVAFIESASCSDSGSDSCEDEPNSSSSPLQLEMIPGKDSAIASESSCLQSSSGHMVQTLEASKNRQEEENNKHTFPMKQILHLETNWYTSPEEVNDAPGTCASDIYRLGVLLFELYCTFNSSDAKIANMSCLRHRVLPPQLLLKWPKEASFCLWLLHPDPSSRPKVGELLESEFLKTPRHDLEEREAAIELREKIDEQELLLEFLLLIQQKKQEAVENLHEIVSFLSSDVEEATKMQTALKLKGGSSVEPAEEATEMQTPLKMKGGSSLEPAKHLNSRRTNITEDHDSGSSGSRKRSRPSTGEESDGHPDESQKFERHIENKSSISAKSSRLMKNFRKLEAAYFMTRRRVIKRDKSMSRNCQTSLECKSSATATERSSLSNMSSKGGCNGDRQRGWINLYLEGLCKYFSFSKLEVKADLKQGDLLNPSNLVCSLSFDRDGEFFATAGVNKKIKVFEYNSILNADRDIHYPVVEMANRSKLSSICWNGYIKSQLASSNFEGVVQVWDVTRSQLFMEMREHEKRVWSVDFSLADPTMLASGSDDGSVKLWNINQAILLLHLVDVSFKTKCTTGVSVGTIKTKANVCCVQFPVDSGRALAFGSADHKIYYYDLRNSKLPLCTLIGHNKTVSYVKFIDSTTLVSASTDNTIKLWDLSTCTSRILDSPLQSFTGHMNVKNFVGLSVSDGYIATGSETNELEEQEKEEKTKGLERGSTCINVVIYHKAFPMPALSFKFNCTDPLSGDEVDDSAQFISSVCWRGQSPTLVAANSMGNIKLLEMV</sequence>
<evidence type="ECO:0000313" key="7">
    <source>
        <dbReference type="Proteomes" id="UP001234989"/>
    </source>
</evidence>
<reference evidence="6" key="1">
    <citation type="submission" date="2023-08" db="EMBL/GenBank/DDBJ databases">
        <title>A de novo genome assembly of Solanum verrucosum Schlechtendal, a Mexican diploid species geographically isolated from the other diploid A-genome species in potato relatives.</title>
        <authorList>
            <person name="Hosaka K."/>
        </authorList>
    </citation>
    <scope>NUCLEOTIDE SEQUENCE</scope>
    <source>
        <tissue evidence="6">Young leaves</tissue>
    </source>
</reference>
<feature type="domain" description="Protein kinase" evidence="5">
    <location>
        <begin position="1"/>
        <end position="376"/>
    </location>
</feature>
<dbReference type="PROSITE" id="PS50082">
    <property type="entry name" value="WD_REPEATS_2"/>
    <property type="match status" value="2"/>
</dbReference>
<dbReference type="Gene3D" id="1.10.510.10">
    <property type="entry name" value="Transferase(Phosphotransferase) domain 1"/>
    <property type="match status" value="1"/>
</dbReference>
<feature type="repeat" description="WD" evidence="3">
    <location>
        <begin position="821"/>
        <end position="855"/>
    </location>
</feature>
<dbReference type="GO" id="GO:0004672">
    <property type="term" value="F:protein kinase activity"/>
    <property type="evidence" value="ECO:0007669"/>
    <property type="project" value="InterPro"/>
</dbReference>
<dbReference type="EMBL" id="CP133623">
    <property type="protein sequence ID" value="WMV60424.1"/>
    <property type="molecule type" value="Genomic_DNA"/>
</dbReference>
<keyword evidence="7" id="KW-1185">Reference proteome</keyword>
<dbReference type="SUPFAM" id="SSF56112">
    <property type="entry name" value="Protein kinase-like (PK-like)"/>
    <property type="match status" value="1"/>
</dbReference>
<evidence type="ECO:0000256" key="3">
    <source>
        <dbReference type="PROSITE-ProRule" id="PRU00221"/>
    </source>
</evidence>
<feature type="compositionally biased region" description="Basic and acidic residues" evidence="4">
    <location>
        <begin position="506"/>
        <end position="522"/>
    </location>
</feature>
<accession>A0AAF1A4H1</accession>